<name>A0ABD0TUX4_DENTH</name>
<protein>
    <recommendedName>
        <fullName evidence="2">Reverse transcriptase zinc-binding domain-containing protein</fullName>
    </recommendedName>
</protein>
<reference evidence="3 4" key="1">
    <citation type="journal article" date="2024" name="Plant Biotechnol. J.">
        <title>Dendrobium thyrsiflorum genome and its molecular insights into genes involved in important horticultural traits.</title>
        <authorList>
            <person name="Chen B."/>
            <person name="Wang J.Y."/>
            <person name="Zheng P.J."/>
            <person name="Li K.L."/>
            <person name="Liang Y.M."/>
            <person name="Chen X.F."/>
            <person name="Zhang C."/>
            <person name="Zhao X."/>
            <person name="He X."/>
            <person name="Zhang G.Q."/>
            <person name="Liu Z.J."/>
            <person name="Xu Q."/>
        </authorList>
    </citation>
    <scope>NUCLEOTIDE SEQUENCE [LARGE SCALE GENOMIC DNA]</scope>
    <source>
        <strain evidence="3">GZMU011</strain>
    </source>
</reference>
<dbReference type="Proteomes" id="UP001552299">
    <property type="component" value="Unassembled WGS sequence"/>
</dbReference>
<dbReference type="AlphaFoldDB" id="A0ABD0TUX4"/>
<keyword evidence="1" id="KW-0812">Transmembrane</keyword>
<keyword evidence="1" id="KW-0472">Membrane</keyword>
<organism evidence="3 4">
    <name type="scientific">Dendrobium thyrsiflorum</name>
    <name type="common">Pinecone-like raceme dendrobium</name>
    <name type="synonym">Orchid</name>
    <dbReference type="NCBI Taxonomy" id="117978"/>
    <lineage>
        <taxon>Eukaryota</taxon>
        <taxon>Viridiplantae</taxon>
        <taxon>Streptophyta</taxon>
        <taxon>Embryophyta</taxon>
        <taxon>Tracheophyta</taxon>
        <taxon>Spermatophyta</taxon>
        <taxon>Magnoliopsida</taxon>
        <taxon>Liliopsida</taxon>
        <taxon>Asparagales</taxon>
        <taxon>Orchidaceae</taxon>
        <taxon>Epidendroideae</taxon>
        <taxon>Malaxideae</taxon>
        <taxon>Dendrobiinae</taxon>
        <taxon>Dendrobium</taxon>
    </lineage>
</organism>
<sequence length="178" mass="21041">MFDPCLTTFRMMWHLLFRLPLYMILLLFAYPGVFGFCVVGYYGRIKTTDLLLKRNIHVASIYLLCYSENESIKHMFLECNFSFSIILSIISEACTLLLRPGILQLLYWINECSSFSLVVKKFYYLATCCSVYFIWRERNERRFGSNGNCPTSMAIKIKKAIFAKVIKWKNYECLLDRF</sequence>
<feature type="transmembrane region" description="Helical" evidence="1">
    <location>
        <begin position="81"/>
        <end position="109"/>
    </location>
</feature>
<evidence type="ECO:0000256" key="1">
    <source>
        <dbReference type="SAM" id="Phobius"/>
    </source>
</evidence>
<keyword evidence="1" id="KW-1133">Transmembrane helix</keyword>
<dbReference type="Pfam" id="PF13966">
    <property type="entry name" value="zf-RVT"/>
    <property type="match status" value="1"/>
</dbReference>
<comment type="caution">
    <text evidence="3">The sequence shown here is derived from an EMBL/GenBank/DDBJ whole genome shotgun (WGS) entry which is preliminary data.</text>
</comment>
<dbReference type="EMBL" id="JANQDX010000020">
    <property type="protein sequence ID" value="KAL0903461.1"/>
    <property type="molecule type" value="Genomic_DNA"/>
</dbReference>
<feature type="transmembrane region" description="Helical" evidence="1">
    <location>
        <begin position="115"/>
        <end position="135"/>
    </location>
</feature>
<feature type="transmembrane region" description="Helical" evidence="1">
    <location>
        <begin position="20"/>
        <end position="43"/>
    </location>
</feature>
<evidence type="ECO:0000313" key="4">
    <source>
        <dbReference type="Proteomes" id="UP001552299"/>
    </source>
</evidence>
<dbReference type="InterPro" id="IPR026960">
    <property type="entry name" value="RVT-Znf"/>
</dbReference>
<keyword evidence="4" id="KW-1185">Reference proteome</keyword>
<accession>A0ABD0TUX4</accession>
<gene>
    <name evidence="3" type="ORF">M5K25_027844</name>
</gene>
<evidence type="ECO:0000313" key="3">
    <source>
        <dbReference type="EMBL" id="KAL0903461.1"/>
    </source>
</evidence>
<evidence type="ECO:0000259" key="2">
    <source>
        <dbReference type="Pfam" id="PF13966"/>
    </source>
</evidence>
<proteinExistence type="predicted"/>
<feature type="domain" description="Reverse transcriptase zinc-binding" evidence="2">
    <location>
        <begin position="43"/>
        <end position="82"/>
    </location>
</feature>